<feature type="region of interest" description="Disordered" evidence="1">
    <location>
        <begin position="94"/>
        <end position="117"/>
    </location>
</feature>
<dbReference type="Proteomes" id="UP000321685">
    <property type="component" value="Unassembled WGS sequence"/>
</dbReference>
<name>A0A511DDT9_9PSEU</name>
<protein>
    <submittedName>
        <fullName evidence="2">Uncharacterized protein</fullName>
    </submittedName>
</protein>
<evidence type="ECO:0000313" key="2">
    <source>
        <dbReference type="EMBL" id="GEL22956.1"/>
    </source>
</evidence>
<keyword evidence="3" id="KW-1185">Reference proteome</keyword>
<feature type="compositionally biased region" description="Basic and acidic residues" evidence="1">
    <location>
        <begin position="134"/>
        <end position="146"/>
    </location>
</feature>
<accession>A0A511DDT9</accession>
<gene>
    <name evidence="2" type="ORF">PSU4_19100</name>
</gene>
<reference evidence="2 3" key="1">
    <citation type="submission" date="2019-07" db="EMBL/GenBank/DDBJ databases">
        <title>Whole genome shotgun sequence of Pseudonocardia sulfidoxydans NBRC 16205.</title>
        <authorList>
            <person name="Hosoyama A."/>
            <person name="Uohara A."/>
            <person name="Ohji S."/>
            <person name="Ichikawa N."/>
        </authorList>
    </citation>
    <scope>NUCLEOTIDE SEQUENCE [LARGE SCALE GENOMIC DNA]</scope>
    <source>
        <strain evidence="2 3">NBRC 16205</strain>
    </source>
</reference>
<comment type="caution">
    <text evidence="2">The sequence shown here is derived from an EMBL/GenBank/DDBJ whole genome shotgun (WGS) entry which is preliminary data.</text>
</comment>
<feature type="region of interest" description="Disordered" evidence="1">
    <location>
        <begin position="13"/>
        <end position="39"/>
    </location>
</feature>
<evidence type="ECO:0000256" key="1">
    <source>
        <dbReference type="SAM" id="MobiDB-lite"/>
    </source>
</evidence>
<feature type="region of interest" description="Disordered" evidence="1">
    <location>
        <begin position="134"/>
        <end position="200"/>
    </location>
</feature>
<organism evidence="2 3">
    <name type="scientific">Pseudonocardia sulfidoxydans NBRC 16205</name>
    <dbReference type="NCBI Taxonomy" id="1223511"/>
    <lineage>
        <taxon>Bacteria</taxon>
        <taxon>Bacillati</taxon>
        <taxon>Actinomycetota</taxon>
        <taxon>Actinomycetes</taxon>
        <taxon>Pseudonocardiales</taxon>
        <taxon>Pseudonocardiaceae</taxon>
        <taxon>Pseudonocardia</taxon>
    </lineage>
</organism>
<dbReference type="EMBL" id="BJVJ01000014">
    <property type="protein sequence ID" value="GEL22956.1"/>
    <property type="molecule type" value="Genomic_DNA"/>
</dbReference>
<dbReference type="AlphaFoldDB" id="A0A511DDT9"/>
<sequence length="200" mass="21312">MVWMGAVAAGPTVRRDGDVTPGRPVEGCRHPWTTSAPPLLSRIHPPCPHELSTDPRATIHGPPAVNPQSCPQMWVKTWSCADAARPVVPVAAGAQKAAEPTLVPRGTRQSTERDDKGCDVHALAIPACAERGLADDERFSSERHAETTGTTEKCGRPPVGGIRARLCAPLRTSRGQGRARRSRTGTGAQPHRGAEAPRRP</sequence>
<proteinExistence type="predicted"/>
<evidence type="ECO:0000313" key="3">
    <source>
        <dbReference type="Proteomes" id="UP000321685"/>
    </source>
</evidence>